<evidence type="ECO:0000313" key="5">
    <source>
        <dbReference type="Proteomes" id="UP000011666"/>
    </source>
</evidence>
<proteinExistence type="inferred from homology"/>
<dbReference type="STRING" id="1223545.GS4_02_02350"/>
<reference evidence="4 5" key="1">
    <citation type="submission" date="2013-01" db="EMBL/GenBank/DDBJ databases">
        <title>Whole genome shotgun sequence of Gordonia soli NBRC 108243.</title>
        <authorList>
            <person name="Isaki-Nakamura S."/>
            <person name="Hosoyama A."/>
            <person name="Tsuchikane K."/>
            <person name="Ando Y."/>
            <person name="Baba S."/>
            <person name="Ohji S."/>
            <person name="Hamada M."/>
            <person name="Tamura T."/>
            <person name="Yamazoe A."/>
            <person name="Yamazaki S."/>
            <person name="Fujita N."/>
        </authorList>
    </citation>
    <scope>NUCLEOTIDE SEQUENCE [LARGE SCALE GENOMIC DNA]</scope>
    <source>
        <strain evidence="4 5">NBRC 108243</strain>
    </source>
</reference>
<comment type="similarity">
    <text evidence="1">Belongs to the TrhO family.</text>
</comment>
<dbReference type="SUPFAM" id="SSF52821">
    <property type="entry name" value="Rhodanese/Cell cycle control phosphatase"/>
    <property type="match status" value="1"/>
</dbReference>
<dbReference type="HAMAP" id="MF_00469">
    <property type="entry name" value="TrhO"/>
    <property type="match status" value="1"/>
</dbReference>
<dbReference type="PANTHER" id="PTHR43268">
    <property type="entry name" value="THIOSULFATE SULFURTRANSFERASE/RHODANESE-LIKE DOMAIN-CONTAINING PROTEIN 2"/>
    <property type="match status" value="1"/>
</dbReference>
<dbReference type="InterPro" id="IPR040503">
    <property type="entry name" value="TRHO_N"/>
</dbReference>
<feature type="region of interest" description="Disordered" evidence="2">
    <location>
        <begin position="1"/>
        <end position="40"/>
    </location>
</feature>
<feature type="domain" description="Rhodanese" evidence="3">
    <location>
        <begin position="255"/>
        <end position="350"/>
    </location>
</feature>
<evidence type="ECO:0000256" key="1">
    <source>
        <dbReference type="HAMAP-Rule" id="MF_00469"/>
    </source>
</evidence>
<feature type="compositionally biased region" description="Basic and acidic residues" evidence="2">
    <location>
        <begin position="1"/>
        <end position="17"/>
    </location>
</feature>
<dbReference type="Pfam" id="PF12368">
    <property type="entry name" value="Rhodanese_C"/>
    <property type="match status" value="1"/>
</dbReference>
<dbReference type="GO" id="GO:0006400">
    <property type="term" value="P:tRNA modification"/>
    <property type="evidence" value="ECO:0007669"/>
    <property type="project" value="UniProtKB-UniRule"/>
</dbReference>
<organism evidence="4 5">
    <name type="scientific">Gordonia soli NBRC 108243</name>
    <dbReference type="NCBI Taxonomy" id="1223545"/>
    <lineage>
        <taxon>Bacteria</taxon>
        <taxon>Bacillati</taxon>
        <taxon>Actinomycetota</taxon>
        <taxon>Actinomycetes</taxon>
        <taxon>Mycobacteriales</taxon>
        <taxon>Gordoniaceae</taxon>
        <taxon>Gordonia</taxon>
    </lineage>
</organism>
<evidence type="ECO:0000313" key="4">
    <source>
        <dbReference type="EMBL" id="GAC66524.1"/>
    </source>
</evidence>
<accession>M0QDL0</accession>
<evidence type="ECO:0000256" key="2">
    <source>
        <dbReference type="SAM" id="MobiDB-lite"/>
    </source>
</evidence>
<dbReference type="GO" id="GO:0016705">
    <property type="term" value="F:oxidoreductase activity, acting on paired donors, with incorporation or reduction of molecular oxygen"/>
    <property type="evidence" value="ECO:0007669"/>
    <property type="project" value="UniProtKB-UniRule"/>
</dbReference>
<comment type="caution">
    <text evidence="4">The sequence shown here is derived from an EMBL/GenBank/DDBJ whole genome shotgun (WGS) entry which is preliminary data.</text>
</comment>
<dbReference type="NCBIfam" id="NF001134">
    <property type="entry name" value="PRK00142.1-2"/>
    <property type="match status" value="1"/>
</dbReference>
<evidence type="ECO:0000259" key="3">
    <source>
        <dbReference type="PROSITE" id="PS50206"/>
    </source>
</evidence>
<dbReference type="AlphaFoldDB" id="M0QDL0"/>
<protein>
    <recommendedName>
        <fullName evidence="1">tRNA uridine(34) hydroxylase</fullName>
        <ecNumber evidence="1">1.14.-.-</ecNumber>
    </recommendedName>
    <alternativeName>
        <fullName evidence="1">tRNA hydroxylation protein O</fullName>
    </alternativeName>
</protein>
<keyword evidence="5" id="KW-1185">Reference proteome</keyword>
<dbReference type="Proteomes" id="UP000011666">
    <property type="component" value="Unassembled WGS sequence"/>
</dbReference>
<dbReference type="PROSITE" id="PS50206">
    <property type="entry name" value="RHODANESE_3"/>
    <property type="match status" value="1"/>
</dbReference>
<name>M0QDL0_9ACTN</name>
<keyword evidence="1" id="KW-0819">tRNA processing</keyword>
<dbReference type="InterPro" id="IPR022111">
    <property type="entry name" value="Rhodanese_C"/>
</dbReference>
<gene>
    <name evidence="1" type="primary">trhO</name>
    <name evidence="4" type="ORF">GS4_02_02350</name>
</gene>
<dbReference type="InterPro" id="IPR020936">
    <property type="entry name" value="TrhO"/>
</dbReference>
<dbReference type="EMBL" id="BANX01000002">
    <property type="protein sequence ID" value="GAC66524.1"/>
    <property type="molecule type" value="Genomic_DNA"/>
</dbReference>
<dbReference type="Pfam" id="PF17773">
    <property type="entry name" value="UPF0176_N"/>
    <property type="match status" value="1"/>
</dbReference>
<dbReference type="Gene3D" id="3.40.250.10">
    <property type="entry name" value="Rhodanese-like domain"/>
    <property type="match status" value="1"/>
</dbReference>
<comment type="function">
    <text evidence="1">Catalyzes oxygen-dependent 5-hydroxyuridine (ho5U) modification at position 34 in tRNAs.</text>
</comment>
<dbReference type="Pfam" id="PF00581">
    <property type="entry name" value="Rhodanese"/>
    <property type="match status" value="1"/>
</dbReference>
<keyword evidence="1" id="KW-0560">Oxidoreductase</keyword>
<comment type="catalytic activity">
    <reaction evidence="1">
        <text>uridine(34) in tRNA + AH2 + O2 = 5-hydroxyuridine(34) in tRNA + A + H2O</text>
        <dbReference type="Rhea" id="RHEA:64224"/>
        <dbReference type="Rhea" id="RHEA-COMP:11727"/>
        <dbReference type="Rhea" id="RHEA-COMP:13381"/>
        <dbReference type="ChEBI" id="CHEBI:13193"/>
        <dbReference type="ChEBI" id="CHEBI:15377"/>
        <dbReference type="ChEBI" id="CHEBI:15379"/>
        <dbReference type="ChEBI" id="CHEBI:17499"/>
        <dbReference type="ChEBI" id="CHEBI:65315"/>
        <dbReference type="ChEBI" id="CHEBI:136877"/>
    </reaction>
</comment>
<sequence>MPVEHDVRRSGVEKWNPEESWGGESGAVAPRRNRELSSRGALAITRPMDQDGSETVLSSVGSLASEVVGTAVSVDTSSVGGNTICDGFGSFASEQPARAEKAGTSRATAVNSHAEPRRRGPYACTVSTPKIVSFYVFAPLPDPEAIRLWQYAVCDALGLRGRIIVSGHGINVTVGGELGPVKRYVTTTRSYPAFAKLTPTWSTGTGDDFPRLSVRTRAEVVTFGVPDEVTVDADGVVGTGTRLSPRELHELVTERGDDVVFLDGRNQVEAQIGHFAGAVTTGAATTRDFVPILDSGALDHLKGRPVVTYCTGGVRCEVLSALMRSRGFGEVYQLDGGIAAYGAEYGDDGLWSGSMYVFDKRMSVDFSDHTELVGRCSECGRATNLVANYPDELGRELAVICDGCLKGLEREHPDTPFASAVSDPR</sequence>
<dbReference type="Gene3D" id="3.30.70.100">
    <property type="match status" value="1"/>
</dbReference>
<dbReference type="eggNOG" id="COG1054">
    <property type="taxonomic scope" value="Bacteria"/>
</dbReference>
<dbReference type="EC" id="1.14.-.-" evidence="1"/>
<dbReference type="PANTHER" id="PTHR43268:SF6">
    <property type="entry name" value="THIOSULFATE SULFURTRANSFERASE_RHODANESE-LIKE DOMAIN-CONTAINING PROTEIN 2"/>
    <property type="match status" value="1"/>
</dbReference>
<dbReference type="InterPro" id="IPR036873">
    <property type="entry name" value="Rhodanese-like_dom_sf"/>
</dbReference>
<dbReference type="SMART" id="SM00450">
    <property type="entry name" value="RHOD"/>
    <property type="match status" value="1"/>
</dbReference>
<dbReference type="InterPro" id="IPR001763">
    <property type="entry name" value="Rhodanese-like_dom"/>
</dbReference>